<feature type="compositionally biased region" description="Polar residues" evidence="4">
    <location>
        <begin position="405"/>
        <end position="418"/>
    </location>
</feature>
<evidence type="ECO:0000313" key="8">
    <source>
        <dbReference type="Proteomes" id="UP000722485"/>
    </source>
</evidence>
<evidence type="ECO:0000256" key="2">
    <source>
        <dbReference type="ARBA" id="ARBA00022679"/>
    </source>
</evidence>
<dbReference type="SMART" id="SM00220">
    <property type="entry name" value="S_TKc"/>
    <property type="match status" value="1"/>
</dbReference>
<dbReference type="CDD" id="cd04515">
    <property type="entry name" value="Alpha_kinase"/>
    <property type="match status" value="1"/>
</dbReference>
<protein>
    <submittedName>
        <fullName evidence="7">Uncharacterized protein</fullName>
    </submittedName>
</protein>
<feature type="domain" description="Alpha-type protein kinase" evidence="6">
    <location>
        <begin position="615"/>
        <end position="806"/>
    </location>
</feature>
<dbReference type="InterPro" id="IPR011009">
    <property type="entry name" value="Kinase-like_dom_sf"/>
</dbReference>
<feature type="domain" description="Protein kinase" evidence="5">
    <location>
        <begin position="48"/>
        <end position="323"/>
    </location>
</feature>
<sequence>MAAPPARASDLVRDSRLRTSVSAGLTHHTYYTSSPDARCRRARTKETWRRGRGLGNGTFGRVWLETCEAGPKSSQLRAVKEIPKDRTLSSSIDYSRELEAMAKFSHDRYVHCFVRSFGWYESSDAVFIAMEYVHHGDLQKHMATAFSEVESKQVACQLAEGLFFMHDNGFAHRDLKPANILVMNPRPNWWVKISDFGISKRAEAGSALRTVVGSDGYLAPEIIGLFPLSEQRPGLRNRAEPSYTAAVDIWTLGEIIVRILTRRSAFPDRRDLFDYVVHESPFPRHIFEDQNVSDDCYAFLEKVMAPSPSRRLLAGEALAHPWLEKSRPSSPASSHESNRFVDSSAFLQSPTSADDPGVSNSGFFASAKWSTISNSEVEIQDGSSTKGLVLLPGGSFKAEGKTMASHETTVNPKSTAEVPSQAKDLVIGSSQGEAIGNESSATNNGEVNPPSINASRRISNIDSQQQNTSIGNRSSTGSSPAQNLEGGVANINEAGSPASRPGLFDKSWESDTSILSASSHCSPIPGISCNGITVKKVDVQKRINARTAQLLRQGDAHPSFISGFIDFKATTNASTHGRLEKVPPQWDTSRWFDETLVVQGFSPEVLAQGATMLDGMIADEKNIKLSIVDLTIYKRSMPFAQGAKRVASYALSSVSTNRHVVKSFKSEEKSLAYHAEYIQCQILCKAFALEFNALVPYAHFVDFITKVCLKGIGEAYLSFEPYLAGTFIKYNSNYGYVEKSSSQHGLNAAAQAFSHFTFERSRGQFLVCDLQGVGHMLTDPSIHTLDPQRFELVDTNLGAKDAAAML</sequence>
<dbReference type="InterPro" id="IPR004166">
    <property type="entry name" value="a-kinase_dom"/>
</dbReference>
<dbReference type="SMART" id="SM00811">
    <property type="entry name" value="Alpha_kinase"/>
    <property type="match status" value="1"/>
</dbReference>
<dbReference type="Pfam" id="PF02816">
    <property type="entry name" value="Alpha_kinase"/>
    <property type="match status" value="1"/>
</dbReference>
<organism evidence="7 8">
    <name type="scientific">Cylindrodendrum hubeiense</name>
    <dbReference type="NCBI Taxonomy" id="595255"/>
    <lineage>
        <taxon>Eukaryota</taxon>
        <taxon>Fungi</taxon>
        <taxon>Dikarya</taxon>
        <taxon>Ascomycota</taxon>
        <taxon>Pezizomycotina</taxon>
        <taxon>Sordariomycetes</taxon>
        <taxon>Hypocreomycetidae</taxon>
        <taxon>Hypocreales</taxon>
        <taxon>Nectriaceae</taxon>
        <taxon>Cylindrodendrum</taxon>
    </lineage>
</organism>
<evidence type="ECO:0000256" key="3">
    <source>
        <dbReference type="ARBA" id="ARBA00022777"/>
    </source>
</evidence>
<dbReference type="EMBL" id="JAANBB010000003">
    <property type="protein sequence ID" value="KAF7557839.1"/>
    <property type="molecule type" value="Genomic_DNA"/>
</dbReference>
<evidence type="ECO:0000256" key="4">
    <source>
        <dbReference type="SAM" id="MobiDB-lite"/>
    </source>
</evidence>
<keyword evidence="1" id="KW-0723">Serine/threonine-protein kinase</keyword>
<dbReference type="PROSITE" id="PS51158">
    <property type="entry name" value="ALPHA_KINASE"/>
    <property type="match status" value="1"/>
</dbReference>
<name>A0A9P5HNI8_9HYPO</name>
<dbReference type="OrthoDB" id="10252171at2759"/>
<dbReference type="Pfam" id="PF00069">
    <property type="entry name" value="Pkinase"/>
    <property type="match status" value="1"/>
</dbReference>
<dbReference type="InterPro" id="IPR000719">
    <property type="entry name" value="Prot_kinase_dom"/>
</dbReference>
<dbReference type="PANTHER" id="PTHR24347">
    <property type="entry name" value="SERINE/THREONINE-PROTEIN KINASE"/>
    <property type="match status" value="1"/>
</dbReference>
<feature type="region of interest" description="Disordered" evidence="4">
    <location>
        <begin position="434"/>
        <end position="505"/>
    </location>
</feature>
<dbReference type="Gene3D" id="3.30.200.20">
    <property type="entry name" value="Phosphorylase Kinase, domain 1"/>
    <property type="match status" value="2"/>
</dbReference>
<dbReference type="InterPro" id="IPR008271">
    <property type="entry name" value="Ser/Thr_kinase_AS"/>
</dbReference>
<dbReference type="PROSITE" id="PS50011">
    <property type="entry name" value="PROTEIN_KINASE_DOM"/>
    <property type="match status" value="1"/>
</dbReference>
<dbReference type="AlphaFoldDB" id="A0A9P5HNI8"/>
<evidence type="ECO:0000259" key="5">
    <source>
        <dbReference type="PROSITE" id="PS50011"/>
    </source>
</evidence>
<feature type="region of interest" description="Disordered" evidence="4">
    <location>
        <begin position="399"/>
        <end position="420"/>
    </location>
</feature>
<dbReference type="PROSITE" id="PS00108">
    <property type="entry name" value="PROTEIN_KINASE_ST"/>
    <property type="match status" value="1"/>
</dbReference>
<keyword evidence="8" id="KW-1185">Reference proteome</keyword>
<evidence type="ECO:0000259" key="6">
    <source>
        <dbReference type="PROSITE" id="PS51158"/>
    </source>
</evidence>
<reference evidence="7" key="1">
    <citation type="submission" date="2020-03" db="EMBL/GenBank/DDBJ databases">
        <title>Draft Genome Sequence of Cylindrodendrum hubeiense.</title>
        <authorList>
            <person name="Buettner E."/>
            <person name="Kellner H."/>
        </authorList>
    </citation>
    <scope>NUCLEOTIDE SEQUENCE</scope>
    <source>
        <strain evidence="7">IHI 201604</strain>
    </source>
</reference>
<dbReference type="Proteomes" id="UP000722485">
    <property type="component" value="Unassembled WGS sequence"/>
</dbReference>
<evidence type="ECO:0000256" key="1">
    <source>
        <dbReference type="ARBA" id="ARBA00022527"/>
    </source>
</evidence>
<keyword evidence="3" id="KW-0418">Kinase</keyword>
<dbReference type="Gene3D" id="1.10.510.10">
    <property type="entry name" value="Transferase(Phosphotransferase) domain 1"/>
    <property type="match status" value="1"/>
</dbReference>
<dbReference type="GO" id="GO:0005524">
    <property type="term" value="F:ATP binding"/>
    <property type="evidence" value="ECO:0007669"/>
    <property type="project" value="InterPro"/>
</dbReference>
<dbReference type="SUPFAM" id="SSF56112">
    <property type="entry name" value="Protein kinase-like (PK-like)"/>
    <property type="match status" value="2"/>
</dbReference>
<dbReference type="GO" id="GO:0004674">
    <property type="term" value="F:protein serine/threonine kinase activity"/>
    <property type="evidence" value="ECO:0007669"/>
    <property type="project" value="UniProtKB-KW"/>
</dbReference>
<keyword evidence="2" id="KW-0808">Transferase</keyword>
<feature type="compositionally biased region" description="Polar residues" evidence="4">
    <location>
        <begin position="434"/>
        <end position="482"/>
    </location>
</feature>
<gene>
    <name evidence="7" type="ORF">G7Z17_g357</name>
</gene>
<accession>A0A9P5HNI8</accession>
<proteinExistence type="predicted"/>
<evidence type="ECO:0000313" key="7">
    <source>
        <dbReference type="EMBL" id="KAF7557839.1"/>
    </source>
</evidence>
<comment type="caution">
    <text evidence="7">The sequence shown here is derived from an EMBL/GenBank/DDBJ whole genome shotgun (WGS) entry which is preliminary data.</text>
</comment>